<sequence length="149" mass="16821">MAIINMDELADKLAAKLLPQLTSALSDKLLAAVQPVVDRLDKLITIMSEVQPPATQSWVEPQIYSVMTKMIHMDRNELDEKNKRAVFIGIPHEATEKDTKEHQKMLREAITACNNQQLSQSYARCPYHHKATSTLSSQAKRISTTQSYV</sequence>
<dbReference type="EMBL" id="UYWY01028108">
    <property type="protein sequence ID" value="VDM51368.1"/>
    <property type="molecule type" value="Genomic_DNA"/>
</dbReference>
<reference evidence="3" key="1">
    <citation type="submission" date="2016-06" db="UniProtKB">
        <authorList>
            <consortium name="WormBaseParasite"/>
        </authorList>
    </citation>
    <scope>IDENTIFICATION</scope>
</reference>
<dbReference type="AlphaFoldDB" id="A0A183VH27"/>
<protein>
    <submittedName>
        <fullName evidence="3">Focal_AT domain-containing protein</fullName>
    </submittedName>
</protein>
<organism evidence="2 3">
    <name type="scientific">Toxocara canis</name>
    <name type="common">Canine roundworm</name>
    <dbReference type="NCBI Taxonomy" id="6265"/>
    <lineage>
        <taxon>Eukaryota</taxon>
        <taxon>Metazoa</taxon>
        <taxon>Ecdysozoa</taxon>
        <taxon>Nematoda</taxon>
        <taxon>Chromadorea</taxon>
        <taxon>Rhabditida</taxon>
        <taxon>Spirurina</taxon>
        <taxon>Ascaridomorpha</taxon>
        <taxon>Ascaridoidea</taxon>
        <taxon>Toxocaridae</taxon>
        <taxon>Toxocara</taxon>
    </lineage>
</organism>
<dbReference type="WBParaSite" id="TCNE_0002005101-mRNA-1">
    <property type="protein sequence ID" value="TCNE_0002005101-mRNA-1"/>
    <property type="gene ID" value="TCNE_0002005101"/>
</dbReference>
<evidence type="ECO:0000313" key="2">
    <source>
        <dbReference type="Proteomes" id="UP000050794"/>
    </source>
</evidence>
<proteinExistence type="predicted"/>
<keyword evidence="2" id="KW-1185">Reference proteome</keyword>
<reference evidence="1 2" key="2">
    <citation type="submission" date="2018-11" db="EMBL/GenBank/DDBJ databases">
        <authorList>
            <consortium name="Pathogen Informatics"/>
        </authorList>
    </citation>
    <scope>NUCLEOTIDE SEQUENCE [LARGE SCALE GENOMIC DNA]</scope>
</reference>
<evidence type="ECO:0000313" key="1">
    <source>
        <dbReference type="EMBL" id="VDM51368.1"/>
    </source>
</evidence>
<gene>
    <name evidence="1" type="ORF">TCNE_LOCUS20047</name>
</gene>
<dbReference type="Proteomes" id="UP000050794">
    <property type="component" value="Unassembled WGS sequence"/>
</dbReference>
<name>A0A183VH27_TOXCA</name>
<evidence type="ECO:0000313" key="3">
    <source>
        <dbReference type="WBParaSite" id="TCNE_0002005101-mRNA-1"/>
    </source>
</evidence>
<accession>A0A183VH27</accession>